<dbReference type="EMBL" id="CP041372">
    <property type="protein sequence ID" value="QKS70111.1"/>
    <property type="molecule type" value="Genomic_DNA"/>
</dbReference>
<keyword evidence="3" id="KW-1185">Reference proteome</keyword>
<feature type="domain" description="VOC" evidence="1">
    <location>
        <begin position="11"/>
        <end position="128"/>
    </location>
</feature>
<accession>A0A859FBM0</accession>
<evidence type="ECO:0000313" key="2">
    <source>
        <dbReference type="EMBL" id="QKS70111.1"/>
    </source>
</evidence>
<dbReference type="InterPro" id="IPR029068">
    <property type="entry name" value="Glyas_Bleomycin-R_OHBP_Dase"/>
</dbReference>
<dbReference type="Pfam" id="PF00903">
    <property type="entry name" value="Glyoxalase"/>
    <property type="match status" value="1"/>
</dbReference>
<dbReference type="RefSeq" id="WP_176008155.1">
    <property type="nucleotide sequence ID" value="NZ_CP041372.2"/>
</dbReference>
<evidence type="ECO:0000259" key="1">
    <source>
        <dbReference type="PROSITE" id="PS51819"/>
    </source>
</evidence>
<proteinExistence type="predicted"/>
<reference evidence="3" key="1">
    <citation type="submission" date="2019-07" db="EMBL/GenBank/DDBJ databases">
        <title>Bacillus alkalisoli sp. nov. isolated from saline soil.</title>
        <authorList>
            <person name="Sun J.-Q."/>
            <person name="Xu L."/>
        </authorList>
    </citation>
    <scope>NUCLEOTIDE SEQUENCE [LARGE SCALE GENOMIC DNA]</scope>
    <source>
        <strain evidence="3">M4U3P1</strain>
    </source>
</reference>
<dbReference type="InterPro" id="IPR037523">
    <property type="entry name" value="VOC_core"/>
</dbReference>
<sequence>MKTFHAPPATFIHAVTLKVTDLRRSLDFYTDIMGFSILEESEATATLTVDGVNPIVTLVAPENVTKRQPNTTGLYHIAYLLPDRASVGRLLTHIADKKYPLQGASDHEVSEAVYLADPDGNGIEFYADRDPAKWEWQDGQIVMGTNRLDVEDILQEAGSEPFDKLPSNTIIGHVHLQVANLEEAEQFYRMVGFEVVTRYGDSAAFLSTASYHHHIGLNTWAGTDATIPPSNATGLAHIEIAFPNEEALMEVYTMGEEMENQSIVDPGGTRIKLNLAK</sequence>
<organism evidence="2 3">
    <name type="scientific">Paenalkalicoccus suaedae</name>
    <dbReference type="NCBI Taxonomy" id="2592382"/>
    <lineage>
        <taxon>Bacteria</taxon>
        <taxon>Bacillati</taxon>
        <taxon>Bacillota</taxon>
        <taxon>Bacilli</taxon>
        <taxon>Bacillales</taxon>
        <taxon>Bacillaceae</taxon>
        <taxon>Paenalkalicoccus</taxon>
    </lineage>
</organism>
<dbReference type="SUPFAM" id="SSF54593">
    <property type="entry name" value="Glyoxalase/Bleomycin resistance protein/Dihydroxybiphenyl dioxygenase"/>
    <property type="match status" value="2"/>
</dbReference>
<protein>
    <submittedName>
        <fullName evidence="2">VOC family protein</fullName>
    </submittedName>
</protein>
<dbReference type="PANTHER" id="PTHR43279">
    <property type="entry name" value="CATECHOL-2,3-DIOXYGENASE"/>
    <property type="match status" value="1"/>
</dbReference>
<gene>
    <name evidence="2" type="ORF">FLK61_25400</name>
</gene>
<dbReference type="Gene3D" id="3.10.180.10">
    <property type="entry name" value="2,3-Dihydroxybiphenyl 1,2-Dioxygenase, domain 1"/>
    <property type="match status" value="2"/>
</dbReference>
<dbReference type="KEGG" id="psua:FLK61_25400"/>
<dbReference type="PROSITE" id="PS51819">
    <property type="entry name" value="VOC"/>
    <property type="match status" value="2"/>
</dbReference>
<dbReference type="InterPro" id="IPR004360">
    <property type="entry name" value="Glyas_Fos-R_dOase_dom"/>
</dbReference>
<feature type="domain" description="VOC" evidence="1">
    <location>
        <begin position="170"/>
        <end position="277"/>
    </location>
</feature>
<dbReference type="PANTHER" id="PTHR43279:SF1">
    <property type="entry name" value="CATECHOL-2,3-DIOXYGENASE"/>
    <property type="match status" value="1"/>
</dbReference>
<evidence type="ECO:0000313" key="3">
    <source>
        <dbReference type="Proteomes" id="UP000318138"/>
    </source>
</evidence>
<dbReference type="Proteomes" id="UP000318138">
    <property type="component" value="Chromosome"/>
</dbReference>
<dbReference type="AlphaFoldDB" id="A0A859FBM0"/>
<name>A0A859FBM0_9BACI</name>